<proteinExistence type="predicted"/>
<accession>A0A540WTT7</accession>
<evidence type="ECO:0000256" key="1">
    <source>
        <dbReference type="SAM" id="MobiDB-lite"/>
    </source>
</evidence>
<dbReference type="AlphaFoldDB" id="A0A540WTT7"/>
<dbReference type="Proteomes" id="UP000315369">
    <property type="component" value="Unassembled WGS sequence"/>
</dbReference>
<dbReference type="PROSITE" id="PS51257">
    <property type="entry name" value="PROKAR_LIPOPROTEIN"/>
    <property type="match status" value="1"/>
</dbReference>
<dbReference type="OrthoDB" id="5381882at2"/>
<feature type="chain" id="PRO_5022200670" description="Lipoprotein" evidence="2">
    <location>
        <begin position="19"/>
        <end position="318"/>
    </location>
</feature>
<dbReference type="EMBL" id="VIFM01000140">
    <property type="protein sequence ID" value="TQF12418.1"/>
    <property type="molecule type" value="Genomic_DNA"/>
</dbReference>
<reference evidence="3 4" key="1">
    <citation type="submission" date="2019-06" db="EMBL/GenBank/DDBJ databases">
        <authorList>
            <person name="Livingstone P."/>
            <person name="Whitworth D."/>
        </authorList>
    </citation>
    <scope>NUCLEOTIDE SEQUENCE [LARGE SCALE GENOMIC DNA]</scope>
    <source>
        <strain evidence="3 4">AM401</strain>
    </source>
</reference>
<evidence type="ECO:0008006" key="5">
    <source>
        <dbReference type="Google" id="ProtNLM"/>
    </source>
</evidence>
<feature type="signal peptide" evidence="2">
    <location>
        <begin position="1"/>
        <end position="18"/>
    </location>
</feature>
<sequence length="318" mass="33626">MHRLLIAALLSLSLAACSDDPDPSPPTDAGADAGVPDDTDAGSDAGTDAGSDAGPGPWTDAGSSHGTGKLPCDSTGTVLSTNNQTYTFCVAQVAGIELKIVEPRAGIVPVPLNLAIYLHGDQARAHTGNTAPRLQAPWAFDHDTLYVSALAPNKCAWWTKPSLTTCTDTATAADRDVAGDNARALTEVIDTLRKRWDLNNEPILFGGSSGGSVFLTASFLPKYGGRYRGIYALGCGGEAPWSGALDWDSTRPELRGPTKLFYLYGDQDEYLPDIRASMTEYRRFAVPLEETVIAGVGHCDFDHIGGVKDIWAAALDAK</sequence>
<organism evidence="3 4">
    <name type="scientific">Myxococcus llanfairpwllgwyngyllgogerychwyrndrobwllllantysiliogogogochensis</name>
    <dbReference type="NCBI Taxonomy" id="2590453"/>
    <lineage>
        <taxon>Bacteria</taxon>
        <taxon>Pseudomonadati</taxon>
        <taxon>Myxococcota</taxon>
        <taxon>Myxococcia</taxon>
        <taxon>Myxococcales</taxon>
        <taxon>Cystobacterineae</taxon>
        <taxon>Myxococcaceae</taxon>
        <taxon>Myxococcus</taxon>
    </lineage>
</organism>
<feature type="region of interest" description="Disordered" evidence="1">
    <location>
        <begin position="18"/>
        <end position="69"/>
    </location>
</feature>
<protein>
    <recommendedName>
        <fullName evidence="5">Lipoprotein</fullName>
    </recommendedName>
</protein>
<gene>
    <name evidence="3" type="ORF">FJV41_29200</name>
</gene>
<dbReference type="Gene3D" id="3.40.50.1820">
    <property type="entry name" value="alpha/beta hydrolase"/>
    <property type="match status" value="1"/>
</dbReference>
<evidence type="ECO:0000313" key="4">
    <source>
        <dbReference type="Proteomes" id="UP000315369"/>
    </source>
</evidence>
<dbReference type="SUPFAM" id="SSF53474">
    <property type="entry name" value="alpha/beta-Hydrolases"/>
    <property type="match status" value="1"/>
</dbReference>
<dbReference type="InterPro" id="IPR029058">
    <property type="entry name" value="AB_hydrolase_fold"/>
</dbReference>
<comment type="caution">
    <text evidence="3">The sequence shown here is derived from an EMBL/GenBank/DDBJ whole genome shotgun (WGS) entry which is preliminary data.</text>
</comment>
<feature type="compositionally biased region" description="Low complexity" evidence="1">
    <location>
        <begin position="42"/>
        <end position="56"/>
    </location>
</feature>
<keyword evidence="4" id="KW-1185">Reference proteome</keyword>
<evidence type="ECO:0000313" key="3">
    <source>
        <dbReference type="EMBL" id="TQF12418.1"/>
    </source>
</evidence>
<keyword evidence="2" id="KW-0732">Signal</keyword>
<name>A0A540WTT7_9BACT</name>
<dbReference type="RefSeq" id="WP_141645855.1">
    <property type="nucleotide sequence ID" value="NZ_VIFM01000140.1"/>
</dbReference>
<evidence type="ECO:0000256" key="2">
    <source>
        <dbReference type="SAM" id="SignalP"/>
    </source>
</evidence>